<proteinExistence type="predicted"/>
<dbReference type="Proteomes" id="UP000235728">
    <property type="component" value="Unassembled WGS sequence"/>
</dbReference>
<dbReference type="InterPro" id="IPR038781">
    <property type="entry name" value="C365.16-ike"/>
</dbReference>
<dbReference type="PANTHER" id="PTHR37845:SF1">
    <property type="entry name" value="SEQUENCE ORPHAN"/>
    <property type="match status" value="1"/>
</dbReference>
<sequence>MAPPAAAATAQTPLLSASTPSSPSPTPSQTSSPTSPSSAITTQSSSKSRQWNTKNLGSRLGADAVSASCAAGLISPLIAFIDKSIMETASGSSPSILTSLRRSLTSLVRFPLRTLASRPVGLVFLLYGGTYLTANTLDTFSSTLAPAPARTTTAGPAKFAASSLANVSLCVYKDQAFVKLFRDAAAGPARPVPLPCFAIFALRDCLTIFASFNIPTRLAPHIDAYTTQSMRVSGLTAAQFLAPAAVQLVSTPLHLFGLDLYNRPSAAGAGAQQAKVSWGDRWQAIRRGWLPSCAARIGRIVPAFGVGGVVNYKVRQGFMTKLE</sequence>
<comment type="caution">
    <text evidence="2">The sequence shown here is derived from an EMBL/GenBank/DDBJ whole genome shotgun (WGS) entry which is preliminary data.</text>
</comment>
<name>A0A2N6NBQ4_BEABA</name>
<dbReference type="EMBL" id="MRVG01000012">
    <property type="protein sequence ID" value="PMB64703.1"/>
    <property type="molecule type" value="Genomic_DNA"/>
</dbReference>
<evidence type="ECO:0000313" key="2">
    <source>
        <dbReference type="EMBL" id="PMB64703.1"/>
    </source>
</evidence>
<protein>
    <submittedName>
        <fullName evidence="2">Putative membrane protein</fullName>
    </submittedName>
</protein>
<dbReference type="OMA" id="RRNWFIS"/>
<feature type="region of interest" description="Disordered" evidence="1">
    <location>
        <begin position="1"/>
        <end position="53"/>
    </location>
</feature>
<evidence type="ECO:0000256" key="1">
    <source>
        <dbReference type="SAM" id="MobiDB-lite"/>
    </source>
</evidence>
<dbReference type="PANTHER" id="PTHR37845">
    <property type="entry name" value="SEQUENCE ORPHAN"/>
    <property type="match status" value="1"/>
</dbReference>
<evidence type="ECO:0000313" key="3">
    <source>
        <dbReference type="Proteomes" id="UP000235728"/>
    </source>
</evidence>
<reference evidence="2 3" key="1">
    <citation type="journal article" date="2016" name="Appl. Microbiol. Biotechnol.">
        <title>Characterization of T-DNA insertion mutants with decreased virulence in the entomopathogenic fungus Beauveria bassiana JEF-007.</title>
        <authorList>
            <person name="Kim S."/>
            <person name="Lee S.J."/>
            <person name="Nai Y.S."/>
            <person name="Yu J.S."/>
            <person name="Lee M.R."/>
            <person name="Yang Y.T."/>
            <person name="Kim J.S."/>
        </authorList>
    </citation>
    <scope>NUCLEOTIDE SEQUENCE [LARGE SCALE GENOMIC DNA]</scope>
    <source>
        <strain evidence="2 3">JEF-007</strain>
    </source>
</reference>
<feature type="compositionally biased region" description="Low complexity" evidence="1">
    <location>
        <begin position="1"/>
        <end position="46"/>
    </location>
</feature>
<gene>
    <name evidence="2" type="primary">SPBC365.16</name>
    <name evidence="2" type="ORF">BM221_009543</name>
</gene>
<accession>A0A2N6NBQ4</accession>
<organism evidence="2 3">
    <name type="scientific">Beauveria bassiana</name>
    <name type="common">White muscardine disease fungus</name>
    <name type="synonym">Tritirachium shiotae</name>
    <dbReference type="NCBI Taxonomy" id="176275"/>
    <lineage>
        <taxon>Eukaryota</taxon>
        <taxon>Fungi</taxon>
        <taxon>Dikarya</taxon>
        <taxon>Ascomycota</taxon>
        <taxon>Pezizomycotina</taxon>
        <taxon>Sordariomycetes</taxon>
        <taxon>Hypocreomycetidae</taxon>
        <taxon>Hypocreales</taxon>
        <taxon>Cordycipitaceae</taxon>
        <taxon>Beauveria</taxon>
    </lineage>
</organism>
<dbReference type="GO" id="GO:0005739">
    <property type="term" value="C:mitochondrion"/>
    <property type="evidence" value="ECO:0007669"/>
    <property type="project" value="TreeGrafter"/>
</dbReference>
<dbReference type="AlphaFoldDB" id="A0A2N6NBQ4"/>